<reference evidence="2 3" key="1">
    <citation type="submission" date="2019-07" db="EMBL/GenBank/DDBJ databases">
        <title>The draft genome sequence of Aquimarina algiphila M91.</title>
        <authorList>
            <person name="Meng X."/>
        </authorList>
    </citation>
    <scope>NUCLEOTIDE SEQUENCE [LARGE SCALE GENOMIC DNA]</scope>
    <source>
        <strain evidence="2 3">M91</strain>
    </source>
</reference>
<accession>A0A554VDV0</accession>
<keyword evidence="3" id="KW-1185">Reference proteome</keyword>
<dbReference type="CDD" id="cd03139">
    <property type="entry name" value="GATase1_PfpI_2"/>
    <property type="match status" value="1"/>
</dbReference>
<proteinExistence type="predicted"/>
<dbReference type="PANTHER" id="PTHR43130">
    <property type="entry name" value="ARAC-FAMILY TRANSCRIPTIONAL REGULATOR"/>
    <property type="match status" value="1"/>
</dbReference>
<dbReference type="OrthoDB" id="6382410at2"/>
<dbReference type="AlphaFoldDB" id="A0A554VDV0"/>
<sequence>MKVGFYLQSGVEILDFAGPMEVFNYSGYDVITISKNKDQVFVQGILKVTPDYDLEDAPSVDILVFFGGNAILPSKDPKLIEWLKQQKNTKYYFSVCSGALILAEAGILNGKQATTFRNTLDVLEQNYPKIDVLRGVRYVDNGNVITTAGVSAGIDGALHMVAKLNSLAIAGETAFYMEYDWVPNRGVVPCEENPYKDMNNIKILQQYRGVFMSISTEEISIKLNKEQGQLHLFKEGRLFPIFYLEKDRFLTSHSSHIMNFKRNEKDIIIGLETSEYRGVFFKKQ</sequence>
<dbReference type="Proteomes" id="UP000318833">
    <property type="component" value="Unassembled WGS sequence"/>
</dbReference>
<dbReference type="InterPro" id="IPR029062">
    <property type="entry name" value="Class_I_gatase-like"/>
</dbReference>
<name>A0A554VDV0_9FLAO</name>
<evidence type="ECO:0000313" key="3">
    <source>
        <dbReference type="Proteomes" id="UP000318833"/>
    </source>
</evidence>
<dbReference type="PANTHER" id="PTHR43130:SF3">
    <property type="entry name" value="HTH-TYPE TRANSCRIPTIONAL REGULATOR RV1931C"/>
    <property type="match status" value="1"/>
</dbReference>
<feature type="domain" description="DJ-1/PfpI" evidence="1">
    <location>
        <begin position="1"/>
        <end position="161"/>
    </location>
</feature>
<gene>
    <name evidence="2" type="ORF">FOF46_24195</name>
</gene>
<comment type="caution">
    <text evidence="2">The sequence shown here is derived from an EMBL/GenBank/DDBJ whole genome shotgun (WGS) entry which is preliminary data.</text>
</comment>
<dbReference type="Pfam" id="PF01965">
    <property type="entry name" value="DJ-1_PfpI"/>
    <property type="match status" value="1"/>
</dbReference>
<evidence type="ECO:0000259" key="1">
    <source>
        <dbReference type="Pfam" id="PF01965"/>
    </source>
</evidence>
<dbReference type="SUPFAM" id="SSF52317">
    <property type="entry name" value="Class I glutamine amidotransferase-like"/>
    <property type="match status" value="1"/>
</dbReference>
<organism evidence="2 3">
    <name type="scientific">Aquimarina algiphila</name>
    <dbReference type="NCBI Taxonomy" id="2047982"/>
    <lineage>
        <taxon>Bacteria</taxon>
        <taxon>Pseudomonadati</taxon>
        <taxon>Bacteroidota</taxon>
        <taxon>Flavobacteriia</taxon>
        <taxon>Flavobacteriales</taxon>
        <taxon>Flavobacteriaceae</taxon>
        <taxon>Aquimarina</taxon>
    </lineage>
</organism>
<evidence type="ECO:0000313" key="2">
    <source>
        <dbReference type="EMBL" id="TSE05067.1"/>
    </source>
</evidence>
<dbReference type="GO" id="GO:0006355">
    <property type="term" value="P:regulation of DNA-templated transcription"/>
    <property type="evidence" value="ECO:0007669"/>
    <property type="project" value="TreeGrafter"/>
</dbReference>
<dbReference type="EMBL" id="VLNR01000067">
    <property type="protein sequence ID" value="TSE05067.1"/>
    <property type="molecule type" value="Genomic_DNA"/>
</dbReference>
<dbReference type="Gene3D" id="3.40.50.880">
    <property type="match status" value="1"/>
</dbReference>
<protein>
    <submittedName>
        <fullName evidence="2">DJ-1/PfpI family protein</fullName>
    </submittedName>
</protein>
<dbReference type="InterPro" id="IPR002818">
    <property type="entry name" value="DJ-1/PfpI"/>
</dbReference>
<dbReference type="InterPro" id="IPR052158">
    <property type="entry name" value="INH-QAR"/>
</dbReference>